<organism evidence="3 4">
    <name type="scientific">Scleroderma citrinum Foug A</name>
    <dbReference type="NCBI Taxonomy" id="1036808"/>
    <lineage>
        <taxon>Eukaryota</taxon>
        <taxon>Fungi</taxon>
        <taxon>Dikarya</taxon>
        <taxon>Basidiomycota</taxon>
        <taxon>Agaricomycotina</taxon>
        <taxon>Agaricomycetes</taxon>
        <taxon>Agaricomycetidae</taxon>
        <taxon>Boletales</taxon>
        <taxon>Sclerodermatineae</taxon>
        <taxon>Sclerodermataceae</taxon>
        <taxon>Scleroderma</taxon>
    </lineage>
</organism>
<evidence type="ECO:0000313" key="4">
    <source>
        <dbReference type="Proteomes" id="UP000053989"/>
    </source>
</evidence>
<feature type="domain" description="Cyanovirin-N" evidence="2">
    <location>
        <begin position="28"/>
        <end position="125"/>
    </location>
</feature>
<gene>
    <name evidence="3" type="ORF">SCLCIDRAFT_1212809</name>
</gene>
<name>A0A0C3E9T8_9AGAM</name>
<reference evidence="3 4" key="1">
    <citation type="submission" date="2014-04" db="EMBL/GenBank/DDBJ databases">
        <authorList>
            <consortium name="DOE Joint Genome Institute"/>
            <person name="Kuo A."/>
            <person name="Kohler A."/>
            <person name="Nagy L.G."/>
            <person name="Floudas D."/>
            <person name="Copeland A."/>
            <person name="Barry K.W."/>
            <person name="Cichocki N."/>
            <person name="Veneault-Fourrey C."/>
            <person name="LaButti K."/>
            <person name="Lindquist E.A."/>
            <person name="Lipzen A."/>
            <person name="Lundell T."/>
            <person name="Morin E."/>
            <person name="Murat C."/>
            <person name="Sun H."/>
            <person name="Tunlid A."/>
            <person name="Henrissat B."/>
            <person name="Grigoriev I.V."/>
            <person name="Hibbett D.S."/>
            <person name="Martin F."/>
            <person name="Nordberg H.P."/>
            <person name="Cantor M.N."/>
            <person name="Hua S.X."/>
        </authorList>
    </citation>
    <scope>NUCLEOTIDE SEQUENCE [LARGE SCALE GENOMIC DNA]</scope>
    <source>
        <strain evidence="3 4">Foug A</strain>
    </source>
</reference>
<keyword evidence="1" id="KW-0732">Signal</keyword>
<keyword evidence="4" id="KW-1185">Reference proteome</keyword>
<dbReference type="Proteomes" id="UP000053989">
    <property type="component" value="Unassembled WGS sequence"/>
</dbReference>
<protein>
    <recommendedName>
        <fullName evidence="2">Cyanovirin-N domain-containing protein</fullName>
    </recommendedName>
</protein>
<evidence type="ECO:0000256" key="1">
    <source>
        <dbReference type="SAM" id="SignalP"/>
    </source>
</evidence>
<feature type="chain" id="PRO_5002163829" description="Cyanovirin-N domain-containing protein" evidence="1">
    <location>
        <begin position="22"/>
        <end position="125"/>
    </location>
</feature>
<dbReference type="STRING" id="1036808.A0A0C3E9T8"/>
<dbReference type="InterPro" id="IPR036673">
    <property type="entry name" value="Cyanovirin-N_sf"/>
</dbReference>
<dbReference type="SMART" id="SM01111">
    <property type="entry name" value="CVNH"/>
    <property type="match status" value="1"/>
</dbReference>
<feature type="signal peptide" evidence="1">
    <location>
        <begin position="1"/>
        <end position="21"/>
    </location>
</feature>
<reference evidence="4" key="2">
    <citation type="submission" date="2015-01" db="EMBL/GenBank/DDBJ databases">
        <title>Evolutionary Origins and Diversification of the Mycorrhizal Mutualists.</title>
        <authorList>
            <consortium name="DOE Joint Genome Institute"/>
            <consortium name="Mycorrhizal Genomics Consortium"/>
            <person name="Kohler A."/>
            <person name="Kuo A."/>
            <person name="Nagy L.G."/>
            <person name="Floudas D."/>
            <person name="Copeland A."/>
            <person name="Barry K.W."/>
            <person name="Cichocki N."/>
            <person name="Veneault-Fourrey C."/>
            <person name="LaButti K."/>
            <person name="Lindquist E.A."/>
            <person name="Lipzen A."/>
            <person name="Lundell T."/>
            <person name="Morin E."/>
            <person name="Murat C."/>
            <person name="Riley R."/>
            <person name="Ohm R."/>
            <person name="Sun H."/>
            <person name="Tunlid A."/>
            <person name="Henrissat B."/>
            <person name="Grigoriev I.V."/>
            <person name="Hibbett D.S."/>
            <person name="Martin F."/>
        </authorList>
    </citation>
    <scope>NUCLEOTIDE SEQUENCE [LARGE SCALE GENOMIC DNA]</scope>
    <source>
        <strain evidence="4">Foug A</strain>
    </source>
</reference>
<accession>A0A0C3E9T8</accession>
<sequence length="125" mass="13584">MQFSATSAAFILVALSTRGSATDSSDINPWYTCENYNLVNPMLYASCRKDNGSYDDTNINLDKCLTNNDGVLYCVKNGDYSPTCSNCSLTNDVLVCDCKDKSQNKQSTSIDLAQCLTNSNGVLTC</sequence>
<dbReference type="OrthoDB" id="5239998at2759"/>
<dbReference type="Pfam" id="PF08881">
    <property type="entry name" value="CVNH"/>
    <property type="match status" value="1"/>
</dbReference>
<dbReference type="EMBL" id="KN822026">
    <property type="protein sequence ID" value="KIM64746.1"/>
    <property type="molecule type" value="Genomic_DNA"/>
</dbReference>
<evidence type="ECO:0000313" key="3">
    <source>
        <dbReference type="EMBL" id="KIM64746.1"/>
    </source>
</evidence>
<dbReference type="AlphaFoldDB" id="A0A0C3E9T8"/>
<dbReference type="InterPro" id="IPR011058">
    <property type="entry name" value="Cyanovirin-N"/>
</dbReference>
<evidence type="ECO:0000259" key="2">
    <source>
        <dbReference type="SMART" id="SM01111"/>
    </source>
</evidence>
<dbReference type="HOGENOM" id="CLU_144945_1_2_1"/>
<proteinExistence type="predicted"/>
<dbReference type="Gene3D" id="2.30.60.10">
    <property type="entry name" value="Cyanovirin-N"/>
    <property type="match status" value="1"/>
</dbReference>
<dbReference type="SUPFAM" id="SSF51322">
    <property type="entry name" value="Cyanovirin-N"/>
    <property type="match status" value="1"/>
</dbReference>
<dbReference type="InParanoid" id="A0A0C3E9T8"/>